<reference evidence="1" key="1">
    <citation type="submission" date="2018-05" db="EMBL/GenBank/DDBJ databases">
        <authorList>
            <person name="Lanie J.A."/>
            <person name="Ng W.-L."/>
            <person name="Kazmierczak K.M."/>
            <person name="Andrzejewski T.M."/>
            <person name="Davidsen T.M."/>
            <person name="Wayne K.J."/>
            <person name="Tettelin H."/>
            <person name="Glass J.I."/>
            <person name="Rusch D."/>
            <person name="Podicherti R."/>
            <person name="Tsui H.-C.T."/>
            <person name="Winkler M.E."/>
        </authorList>
    </citation>
    <scope>NUCLEOTIDE SEQUENCE</scope>
</reference>
<name>A0A383B2W7_9ZZZZ</name>
<feature type="non-terminal residue" evidence="1">
    <location>
        <position position="122"/>
    </location>
</feature>
<proteinExistence type="predicted"/>
<organism evidence="1">
    <name type="scientific">marine metagenome</name>
    <dbReference type="NCBI Taxonomy" id="408172"/>
    <lineage>
        <taxon>unclassified sequences</taxon>
        <taxon>metagenomes</taxon>
        <taxon>ecological metagenomes</taxon>
    </lineage>
</organism>
<protein>
    <submittedName>
        <fullName evidence="1">Uncharacterized protein</fullName>
    </submittedName>
</protein>
<dbReference type="AlphaFoldDB" id="A0A383B2W7"/>
<gene>
    <name evidence="1" type="ORF">METZ01_LOCUS466659</name>
</gene>
<accession>A0A383B2W7</accession>
<evidence type="ECO:0000313" key="1">
    <source>
        <dbReference type="EMBL" id="SVE13805.1"/>
    </source>
</evidence>
<sequence>MIHIPILRWGEAYYSLKRSTLRDIRTGEPVAEMSLANGGLIGRDLGQVAECQRRLAAVGCEELVEICGRAAEVFVEGELPLGEGGQSPEEYIAQLSATTGMPQSLCRRNSEKIRLALSEMGD</sequence>
<dbReference type="EMBL" id="UINC01196687">
    <property type="protein sequence ID" value="SVE13805.1"/>
    <property type="molecule type" value="Genomic_DNA"/>
</dbReference>